<dbReference type="GO" id="GO:0005737">
    <property type="term" value="C:cytoplasm"/>
    <property type="evidence" value="ECO:0007669"/>
    <property type="project" value="TreeGrafter"/>
</dbReference>
<reference evidence="2" key="2">
    <citation type="submission" date="2020-12" db="EMBL/GenBank/DDBJ databases">
        <title>New Spironucleus salmonicida genome in near-complete chromosomes.</title>
        <authorList>
            <person name="Xu F."/>
            <person name="Kurt Z."/>
            <person name="Jimenez-Gonzalez A."/>
            <person name="Astvaldsson A."/>
            <person name="Andersson J.O."/>
            <person name="Svard S.G."/>
        </authorList>
    </citation>
    <scope>NUCLEOTIDE SEQUENCE</scope>
    <source>
        <strain evidence="2">ATCC 50377</strain>
    </source>
</reference>
<accession>V6LEI3</accession>
<gene>
    <name evidence="1" type="ORF">SS50377_17457</name>
    <name evidence="2" type="ORF">SS50377_23969</name>
</gene>
<evidence type="ECO:0000313" key="1">
    <source>
        <dbReference type="EMBL" id="EST42925.1"/>
    </source>
</evidence>
<dbReference type="EMBL" id="KI546151">
    <property type="protein sequence ID" value="EST42925.1"/>
    <property type="molecule type" value="Genomic_DNA"/>
</dbReference>
<evidence type="ECO:0000313" key="2">
    <source>
        <dbReference type="EMBL" id="KAH0574033.1"/>
    </source>
</evidence>
<dbReference type="Pfam" id="PF10294">
    <property type="entry name" value="Methyltransf_16"/>
    <property type="match status" value="1"/>
</dbReference>
<sequence>MFEPSSSPEQLTYVDIFDTRLQLLANDSLWSHILFNSAIQLAEFIQSNTLLFRDKTILELGSGSGLPAIIASRFSSQVVTTDFPNKQILNNINYNIINNNSTAKIFPLLWGNHLDQKFEVILVSDCIQMVQEHANILQTLKESLSPNGTIYVIFQHHQPEKKASIMTFFETARSAFDCVFVREIECQRQFPEDDAIYEKDVRQNCWLWELTWKK</sequence>
<dbReference type="OrthoDB" id="46564at2759"/>
<dbReference type="PANTHER" id="PTHR14614:SF10">
    <property type="entry name" value="PROTEIN N-TERMINAL AND LYSINE N-METHYLTRANSFERASE EFM7"/>
    <property type="match status" value="1"/>
</dbReference>
<dbReference type="Gene3D" id="3.40.50.150">
    <property type="entry name" value="Vaccinia Virus protein VP39"/>
    <property type="match status" value="1"/>
</dbReference>
<dbReference type="Proteomes" id="UP000018208">
    <property type="component" value="Unassembled WGS sequence"/>
</dbReference>
<reference evidence="1 2" key="1">
    <citation type="journal article" date="2014" name="PLoS Genet.">
        <title>The Genome of Spironucleus salmonicida Highlights a Fish Pathogen Adapted to Fluctuating Environments.</title>
        <authorList>
            <person name="Xu F."/>
            <person name="Jerlstrom-Hultqvist J."/>
            <person name="Einarsson E."/>
            <person name="Astvaldsson A."/>
            <person name="Svard S.G."/>
            <person name="Andersson J.O."/>
        </authorList>
    </citation>
    <scope>NUCLEOTIDE SEQUENCE</scope>
    <source>
        <strain evidence="2">ATCC 50377</strain>
    </source>
</reference>
<dbReference type="VEuPathDB" id="GiardiaDB:SS50377_23969"/>
<dbReference type="SUPFAM" id="SSF53335">
    <property type="entry name" value="S-adenosyl-L-methionine-dependent methyltransferases"/>
    <property type="match status" value="1"/>
</dbReference>
<dbReference type="InterPro" id="IPR019410">
    <property type="entry name" value="Methyltransf_16"/>
</dbReference>
<name>V6LEI3_9EUKA</name>
<organism evidence="1">
    <name type="scientific">Spironucleus salmonicida</name>
    <dbReference type="NCBI Taxonomy" id="348837"/>
    <lineage>
        <taxon>Eukaryota</taxon>
        <taxon>Metamonada</taxon>
        <taxon>Diplomonadida</taxon>
        <taxon>Hexamitidae</taxon>
        <taxon>Hexamitinae</taxon>
        <taxon>Spironucleus</taxon>
    </lineage>
</organism>
<dbReference type="AlphaFoldDB" id="V6LEI3"/>
<keyword evidence="3" id="KW-1185">Reference proteome</keyword>
<proteinExistence type="predicted"/>
<dbReference type="InterPro" id="IPR029063">
    <property type="entry name" value="SAM-dependent_MTases_sf"/>
</dbReference>
<evidence type="ECO:0000313" key="3">
    <source>
        <dbReference type="Proteomes" id="UP000018208"/>
    </source>
</evidence>
<dbReference type="PANTHER" id="PTHR14614">
    <property type="entry name" value="HEPATOCELLULAR CARCINOMA-ASSOCIATED ANTIGEN"/>
    <property type="match status" value="1"/>
</dbReference>
<protein>
    <submittedName>
        <fullName evidence="2">Nicotinamide N-methyltransferase</fullName>
    </submittedName>
</protein>
<dbReference type="EMBL" id="AUWU02000004">
    <property type="protein sequence ID" value="KAH0574033.1"/>
    <property type="molecule type" value="Genomic_DNA"/>
</dbReference>